<dbReference type="InterPro" id="IPR057670">
    <property type="entry name" value="SH3_retrovirus"/>
</dbReference>
<feature type="domain" description="Retroviral polymerase SH3-like" evidence="1">
    <location>
        <begin position="72"/>
        <end position="134"/>
    </location>
</feature>
<dbReference type="InterPro" id="IPR039537">
    <property type="entry name" value="Retrotran_Ty1/copia-like"/>
</dbReference>
<proteinExistence type="predicted"/>
<evidence type="ECO:0000259" key="1">
    <source>
        <dbReference type="Pfam" id="PF25597"/>
    </source>
</evidence>
<gene>
    <name evidence="2" type="ORF">ORAREDHAP_LOCUS2833</name>
</gene>
<dbReference type="OrthoDB" id="1166717at2759"/>
<dbReference type="Proteomes" id="UP000507245">
    <property type="component" value="Unassembled WGS sequence"/>
</dbReference>
<evidence type="ECO:0000313" key="3">
    <source>
        <dbReference type="Proteomes" id="UP000507245"/>
    </source>
</evidence>
<dbReference type="EMBL" id="CAEKKB010000001">
    <property type="protein sequence ID" value="CAB4293720.1"/>
    <property type="molecule type" value="Genomic_DNA"/>
</dbReference>
<organism evidence="2 3">
    <name type="scientific">Prunus armeniaca</name>
    <name type="common">Apricot</name>
    <name type="synonym">Armeniaca vulgaris</name>
    <dbReference type="NCBI Taxonomy" id="36596"/>
    <lineage>
        <taxon>Eukaryota</taxon>
        <taxon>Viridiplantae</taxon>
        <taxon>Streptophyta</taxon>
        <taxon>Embryophyta</taxon>
        <taxon>Tracheophyta</taxon>
        <taxon>Spermatophyta</taxon>
        <taxon>Magnoliopsida</taxon>
        <taxon>eudicotyledons</taxon>
        <taxon>Gunneridae</taxon>
        <taxon>Pentapetalae</taxon>
        <taxon>rosids</taxon>
        <taxon>fabids</taxon>
        <taxon>Rosales</taxon>
        <taxon>Rosaceae</taxon>
        <taxon>Amygdaloideae</taxon>
        <taxon>Amygdaleae</taxon>
        <taxon>Prunus</taxon>
    </lineage>
</organism>
<sequence>MDWQNAKNRHLVETAITLLQNATLSEKYWFHACATTAYLINRLPCQPLLMKAPFEVMFGSSPSLAHLKIFGCACYPLMKPYNHTKLQPKTTQCIFLGYASQYKGYICFNFQANKLIVSRHVLFDQSLFPSRHSKDTVVSRAPISLSTPFYPLSTPPHFSHVPSVYSIVSVSSSNSSSSAQLPPISELSSSNNVFDVAEAFVSGAPTSQTDDLQYILPLAPQNHHPMQTRSKYGIFKHKALLTTNAAVNVVSEPHTFASAVKVSEW</sequence>
<dbReference type="SUPFAM" id="SSF53098">
    <property type="entry name" value="Ribonuclease H-like"/>
    <property type="match status" value="1"/>
</dbReference>
<accession>A0A6J5VWI7</accession>
<dbReference type="PANTHER" id="PTHR42648">
    <property type="entry name" value="TRANSPOSASE, PUTATIVE-RELATED"/>
    <property type="match status" value="1"/>
</dbReference>
<dbReference type="Pfam" id="PF25597">
    <property type="entry name" value="SH3_retrovirus"/>
    <property type="match status" value="1"/>
</dbReference>
<reference evidence="3" key="1">
    <citation type="journal article" date="2020" name="Genome Biol.">
        <title>Gamete binning: chromosome-level and haplotype-resolved genome assembly enabled by high-throughput single-cell sequencing of gamete genomes.</title>
        <authorList>
            <person name="Campoy J.A."/>
            <person name="Sun H."/>
            <person name="Goel M."/>
            <person name="Jiao W.-B."/>
            <person name="Folz-Donahue K."/>
            <person name="Wang N."/>
            <person name="Rubio M."/>
            <person name="Liu C."/>
            <person name="Kukat C."/>
            <person name="Ruiz D."/>
            <person name="Huettel B."/>
            <person name="Schneeberger K."/>
        </authorList>
    </citation>
    <scope>NUCLEOTIDE SEQUENCE [LARGE SCALE GENOMIC DNA]</scope>
    <source>
        <strain evidence="3">cv. Rojo Pasion</strain>
    </source>
</reference>
<name>A0A6J5VWI7_PRUAR</name>
<dbReference type="AlphaFoldDB" id="A0A6J5VWI7"/>
<protein>
    <recommendedName>
        <fullName evidence="1">Retroviral polymerase SH3-like domain-containing protein</fullName>
    </recommendedName>
</protein>
<dbReference type="PANTHER" id="PTHR42648:SF26">
    <property type="entry name" value="INTEGRASE CATALYTIC DOMAIN-CONTAINING PROTEIN"/>
    <property type="match status" value="1"/>
</dbReference>
<keyword evidence="3" id="KW-1185">Reference proteome</keyword>
<evidence type="ECO:0000313" key="2">
    <source>
        <dbReference type="EMBL" id="CAB4293720.1"/>
    </source>
</evidence>
<dbReference type="InterPro" id="IPR012337">
    <property type="entry name" value="RNaseH-like_sf"/>
</dbReference>